<dbReference type="SUPFAM" id="SSF82784">
    <property type="entry name" value="OsmC-like"/>
    <property type="match status" value="1"/>
</dbReference>
<reference evidence="2" key="1">
    <citation type="submission" date="2018-12" db="EMBL/GenBank/DDBJ databases">
        <title>Tengunoibacter tsumagoiensis gen. nov., sp. nov., Dictyobacter kobayashii sp. nov., D. alpinus sp. nov., and D. joshuensis sp. nov. and description of Dictyobacteraceae fam. nov. within the order Ktedonobacterales isolated from Tengu-no-mugimeshi.</title>
        <authorList>
            <person name="Wang C.M."/>
            <person name="Zheng Y."/>
            <person name="Sakai Y."/>
            <person name="Toyoda A."/>
            <person name="Minakuchi Y."/>
            <person name="Abe K."/>
            <person name="Yokota A."/>
            <person name="Yabe S."/>
        </authorList>
    </citation>
    <scope>NUCLEOTIDE SEQUENCE [LARGE SCALE GENOMIC DNA]</scope>
    <source>
        <strain evidence="2">Uno16</strain>
    </source>
</reference>
<proteinExistence type="predicted"/>
<protein>
    <submittedName>
        <fullName evidence="1">Oxidoreductase</fullName>
    </submittedName>
</protein>
<comment type="caution">
    <text evidence="1">The sequence shown here is derived from an EMBL/GenBank/DDBJ whole genome shotgun (WGS) entry which is preliminary data.</text>
</comment>
<sequence>MGQTAVHIRTIDHASLAVGWSGHRTLTIDRQTQAGGMGLGFSGGELLLLAIGGCYCNDLFREAVKRGMVIQSVQVDVEAEWGGTPIRAQYVTLTPHIEAEADEAAILDLITSTDRMAEIPNSLRLGTPVQLRDPQAITVYK</sequence>
<dbReference type="InterPro" id="IPR036102">
    <property type="entry name" value="OsmC/Ohrsf"/>
</dbReference>
<gene>
    <name evidence="1" type="ORF">KDA_52530</name>
</gene>
<dbReference type="InterPro" id="IPR003718">
    <property type="entry name" value="OsmC/Ohr_fam"/>
</dbReference>
<keyword evidence="2" id="KW-1185">Reference proteome</keyword>
<evidence type="ECO:0000313" key="1">
    <source>
        <dbReference type="EMBL" id="GCE29769.1"/>
    </source>
</evidence>
<dbReference type="InterPro" id="IPR015946">
    <property type="entry name" value="KH_dom-like_a/b"/>
</dbReference>
<accession>A0A402BEL9</accession>
<dbReference type="EMBL" id="BIFT01000002">
    <property type="protein sequence ID" value="GCE29769.1"/>
    <property type="molecule type" value="Genomic_DNA"/>
</dbReference>
<evidence type="ECO:0000313" key="2">
    <source>
        <dbReference type="Proteomes" id="UP000287171"/>
    </source>
</evidence>
<dbReference type="Proteomes" id="UP000287171">
    <property type="component" value="Unassembled WGS sequence"/>
</dbReference>
<dbReference type="Gene3D" id="3.30.300.20">
    <property type="match status" value="1"/>
</dbReference>
<name>A0A402BEL9_9CHLR</name>
<organism evidence="1 2">
    <name type="scientific">Dictyobacter alpinus</name>
    <dbReference type="NCBI Taxonomy" id="2014873"/>
    <lineage>
        <taxon>Bacteria</taxon>
        <taxon>Bacillati</taxon>
        <taxon>Chloroflexota</taxon>
        <taxon>Ktedonobacteria</taxon>
        <taxon>Ktedonobacterales</taxon>
        <taxon>Dictyobacteraceae</taxon>
        <taxon>Dictyobacter</taxon>
    </lineage>
</organism>
<dbReference type="AlphaFoldDB" id="A0A402BEL9"/>
<dbReference type="Pfam" id="PF02566">
    <property type="entry name" value="OsmC"/>
    <property type="match status" value="1"/>
</dbReference>